<name>A0A9P4PC18_9PLEO</name>
<comment type="caution">
    <text evidence="2">The sequence shown here is derived from an EMBL/GenBank/DDBJ whole genome shotgun (WGS) entry which is preliminary data.</text>
</comment>
<dbReference type="Proteomes" id="UP000799764">
    <property type="component" value="Unassembled WGS sequence"/>
</dbReference>
<organism evidence="2 3">
    <name type="scientific">Karstenula rhodostoma CBS 690.94</name>
    <dbReference type="NCBI Taxonomy" id="1392251"/>
    <lineage>
        <taxon>Eukaryota</taxon>
        <taxon>Fungi</taxon>
        <taxon>Dikarya</taxon>
        <taxon>Ascomycota</taxon>
        <taxon>Pezizomycotina</taxon>
        <taxon>Dothideomycetes</taxon>
        <taxon>Pleosporomycetidae</taxon>
        <taxon>Pleosporales</taxon>
        <taxon>Massarineae</taxon>
        <taxon>Didymosphaeriaceae</taxon>
        <taxon>Karstenula</taxon>
    </lineage>
</organism>
<protein>
    <submittedName>
        <fullName evidence="2">Uncharacterized protein</fullName>
    </submittedName>
</protein>
<gene>
    <name evidence="2" type="ORF">P171DRAFT_435226</name>
</gene>
<accession>A0A9P4PC18</accession>
<evidence type="ECO:0000313" key="2">
    <source>
        <dbReference type="EMBL" id="KAF2440433.1"/>
    </source>
</evidence>
<evidence type="ECO:0000256" key="1">
    <source>
        <dbReference type="SAM" id="MobiDB-lite"/>
    </source>
</evidence>
<dbReference type="AlphaFoldDB" id="A0A9P4PC18"/>
<reference evidence="2" key="1">
    <citation type="journal article" date="2020" name="Stud. Mycol.">
        <title>101 Dothideomycetes genomes: a test case for predicting lifestyles and emergence of pathogens.</title>
        <authorList>
            <person name="Haridas S."/>
            <person name="Albert R."/>
            <person name="Binder M."/>
            <person name="Bloem J."/>
            <person name="Labutti K."/>
            <person name="Salamov A."/>
            <person name="Andreopoulos B."/>
            <person name="Baker S."/>
            <person name="Barry K."/>
            <person name="Bills G."/>
            <person name="Bluhm B."/>
            <person name="Cannon C."/>
            <person name="Castanera R."/>
            <person name="Culley D."/>
            <person name="Daum C."/>
            <person name="Ezra D."/>
            <person name="Gonzalez J."/>
            <person name="Henrissat B."/>
            <person name="Kuo A."/>
            <person name="Liang C."/>
            <person name="Lipzen A."/>
            <person name="Lutzoni F."/>
            <person name="Magnuson J."/>
            <person name="Mondo S."/>
            <person name="Nolan M."/>
            <person name="Ohm R."/>
            <person name="Pangilinan J."/>
            <person name="Park H.-J."/>
            <person name="Ramirez L."/>
            <person name="Alfaro M."/>
            <person name="Sun H."/>
            <person name="Tritt A."/>
            <person name="Yoshinaga Y."/>
            <person name="Zwiers L.-H."/>
            <person name="Turgeon B."/>
            <person name="Goodwin S."/>
            <person name="Spatafora J."/>
            <person name="Crous P."/>
            <person name="Grigoriev I."/>
        </authorList>
    </citation>
    <scope>NUCLEOTIDE SEQUENCE</scope>
    <source>
        <strain evidence="2">CBS 690.94</strain>
    </source>
</reference>
<dbReference type="PANTHER" id="PTHR42085:SF1">
    <property type="entry name" value="F-BOX DOMAIN-CONTAINING PROTEIN"/>
    <property type="match status" value="1"/>
</dbReference>
<feature type="compositionally biased region" description="Low complexity" evidence="1">
    <location>
        <begin position="8"/>
        <end position="20"/>
    </location>
</feature>
<feature type="region of interest" description="Disordered" evidence="1">
    <location>
        <begin position="1"/>
        <end position="20"/>
    </location>
</feature>
<sequence length="241" mass="26726">MGSEGKRTSSWTTPSLSSESASPTAVNFLALPIGIRKKIYKRVLLVSHPLYLSQEPGSRVETFAPEKPNRWLAILYTNRQIYHEASAALYGTNHFQLVDTTEQQVHLLRSFLDCIGAANADSLSHLSINFPVTESIHGQPGRVELREDSLQTLQLLRDSCTNLSTLETLVHSKNSDVFKTTDDSLQEALSLIDARFKGIPSLRKIVVRFFVYDGVPSATAKDIMQGLGWVLLSGDRDEHSG</sequence>
<dbReference type="InterPro" id="IPR038883">
    <property type="entry name" value="AN11006-like"/>
</dbReference>
<proteinExistence type="predicted"/>
<evidence type="ECO:0000313" key="3">
    <source>
        <dbReference type="Proteomes" id="UP000799764"/>
    </source>
</evidence>
<dbReference type="OrthoDB" id="62952at2759"/>
<dbReference type="PANTHER" id="PTHR42085">
    <property type="entry name" value="F-BOX DOMAIN-CONTAINING PROTEIN"/>
    <property type="match status" value="1"/>
</dbReference>
<dbReference type="EMBL" id="MU001507">
    <property type="protein sequence ID" value="KAF2440433.1"/>
    <property type="molecule type" value="Genomic_DNA"/>
</dbReference>
<keyword evidence="3" id="KW-1185">Reference proteome</keyword>